<accession>A0A934VC06</accession>
<comment type="caution">
    <text evidence="2">The sequence shown here is derived from an EMBL/GenBank/DDBJ whole genome shotgun (WGS) entry which is preliminary data.</text>
</comment>
<feature type="signal peptide" evidence="1">
    <location>
        <begin position="1"/>
        <end position="16"/>
    </location>
</feature>
<dbReference type="RefSeq" id="WP_200280335.1">
    <property type="nucleotide sequence ID" value="NZ_JAENII010000010.1"/>
</dbReference>
<reference evidence="2" key="1">
    <citation type="submission" date="2021-01" db="EMBL/GenBank/DDBJ databases">
        <title>Modified the classification status of verrucomicrobia.</title>
        <authorList>
            <person name="Feng X."/>
        </authorList>
    </citation>
    <scope>NUCLEOTIDE SEQUENCE</scope>
    <source>
        <strain evidence="2">KCTC 22201</strain>
    </source>
</reference>
<keyword evidence="3" id="KW-1185">Reference proteome</keyword>
<sequence length="168" mass="18301">MKASLILALVSTAATAAPMTDRISADALQARRAAGSPVATLAQQAEPNKQVTRAKDQSLIKQSMIISDGQNWTLVPKGAVLHIPEALSSHINVRPVGNLLSWKEFVIRNRNWISGEEVSMRQAEGIQPIDARRIAYWPKQSKVIVAVHLGGPISVTIPEPENETVQNR</sequence>
<gene>
    <name evidence="2" type="ORF">JIN81_13005</name>
</gene>
<keyword evidence="1" id="KW-0732">Signal</keyword>
<feature type="chain" id="PRO_5037519329" evidence="1">
    <location>
        <begin position="17"/>
        <end position="168"/>
    </location>
</feature>
<organism evidence="2 3">
    <name type="scientific">Haloferula rosea</name>
    <dbReference type="NCBI Taxonomy" id="490093"/>
    <lineage>
        <taxon>Bacteria</taxon>
        <taxon>Pseudomonadati</taxon>
        <taxon>Verrucomicrobiota</taxon>
        <taxon>Verrucomicrobiia</taxon>
        <taxon>Verrucomicrobiales</taxon>
        <taxon>Verrucomicrobiaceae</taxon>
        <taxon>Haloferula</taxon>
    </lineage>
</organism>
<dbReference type="EMBL" id="JAENII010000010">
    <property type="protein sequence ID" value="MBK1827943.1"/>
    <property type="molecule type" value="Genomic_DNA"/>
</dbReference>
<name>A0A934VC06_9BACT</name>
<proteinExistence type="predicted"/>
<protein>
    <submittedName>
        <fullName evidence="2">Uncharacterized protein</fullName>
    </submittedName>
</protein>
<evidence type="ECO:0000313" key="3">
    <source>
        <dbReference type="Proteomes" id="UP000658278"/>
    </source>
</evidence>
<dbReference type="Proteomes" id="UP000658278">
    <property type="component" value="Unassembled WGS sequence"/>
</dbReference>
<dbReference type="AlphaFoldDB" id="A0A934VC06"/>
<evidence type="ECO:0000313" key="2">
    <source>
        <dbReference type="EMBL" id="MBK1827943.1"/>
    </source>
</evidence>
<evidence type="ECO:0000256" key="1">
    <source>
        <dbReference type="SAM" id="SignalP"/>
    </source>
</evidence>